<accession>X1JS92</accession>
<dbReference type="GO" id="GO:0006402">
    <property type="term" value="P:mRNA catabolic process"/>
    <property type="evidence" value="ECO:0007669"/>
    <property type="project" value="TreeGrafter"/>
</dbReference>
<reference evidence="1" key="1">
    <citation type="journal article" date="2014" name="Front. Microbiol.">
        <title>High frequency of phylogenetically diverse reductive dehalogenase-homologous genes in deep subseafloor sedimentary metagenomes.</title>
        <authorList>
            <person name="Kawai M."/>
            <person name="Futagami T."/>
            <person name="Toyoda A."/>
            <person name="Takaki Y."/>
            <person name="Nishi S."/>
            <person name="Hori S."/>
            <person name="Arai W."/>
            <person name="Tsubouchi T."/>
            <person name="Morono Y."/>
            <person name="Uchiyama I."/>
            <person name="Ito T."/>
            <person name="Fujiyama A."/>
            <person name="Inagaki F."/>
            <person name="Takami H."/>
        </authorList>
    </citation>
    <scope>NUCLEOTIDE SEQUENCE</scope>
    <source>
        <strain evidence="1">Expedition CK06-06</strain>
    </source>
</reference>
<name>X1JS92_9ZZZZ</name>
<dbReference type="PANTHER" id="PTHR33988">
    <property type="entry name" value="ENDORIBONUCLEASE MAZF-RELATED"/>
    <property type="match status" value="1"/>
</dbReference>
<dbReference type="EMBL" id="BARU01028614">
    <property type="protein sequence ID" value="GAH72668.1"/>
    <property type="molecule type" value="Genomic_DNA"/>
</dbReference>
<proteinExistence type="predicted"/>
<comment type="caution">
    <text evidence="1">The sequence shown here is derived from an EMBL/GenBank/DDBJ whole genome shotgun (WGS) entry which is preliminary data.</text>
</comment>
<dbReference type="SUPFAM" id="SSF50118">
    <property type="entry name" value="Cell growth inhibitor/plasmid maintenance toxic component"/>
    <property type="match status" value="1"/>
</dbReference>
<organism evidence="1">
    <name type="scientific">marine sediment metagenome</name>
    <dbReference type="NCBI Taxonomy" id="412755"/>
    <lineage>
        <taxon>unclassified sequences</taxon>
        <taxon>metagenomes</taxon>
        <taxon>ecological metagenomes</taxon>
    </lineage>
</organism>
<evidence type="ECO:0008006" key="2">
    <source>
        <dbReference type="Google" id="ProtNLM"/>
    </source>
</evidence>
<dbReference type="PIRSF" id="PIRSF033490">
    <property type="entry name" value="MazF"/>
    <property type="match status" value="1"/>
</dbReference>
<evidence type="ECO:0000313" key="1">
    <source>
        <dbReference type="EMBL" id="GAH72668.1"/>
    </source>
</evidence>
<dbReference type="InterPro" id="IPR011067">
    <property type="entry name" value="Plasmid_toxin/cell-grow_inhib"/>
</dbReference>
<dbReference type="GO" id="GO:0004521">
    <property type="term" value="F:RNA endonuclease activity"/>
    <property type="evidence" value="ECO:0007669"/>
    <property type="project" value="TreeGrafter"/>
</dbReference>
<dbReference type="Gene3D" id="2.30.30.110">
    <property type="match status" value="1"/>
</dbReference>
<protein>
    <recommendedName>
        <fullName evidence="2">mRNA interferase</fullName>
    </recommendedName>
</protein>
<dbReference type="GO" id="GO:0016075">
    <property type="term" value="P:rRNA catabolic process"/>
    <property type="evidence" value="ECO:0007669"/>
    <property type="project" value="TreeGrafter"/>
</dbReference>
<dbReference type="AlphaFoldDB" id="X1JS92"/>
<dbReference type="PANTHER" id="PTHR33988:SF2">
    <property type="entry name" value="ENDORIBONUCLEASE MAZF"/>
    <property type="match status" value="1"/>
</dbReference>
<dbReference type="Pfam" id="PF02452">
    <property type="entry name" value="PemK_toxin"/>
    <property type="match status" value="1"/>
</dbReference>
<dbReference type="GO" id="GO:0003677">
    <property type="term" value="F:DNA binding"/>
    <property type="evidence" value="ECO:0007669"/>
    <property type="project" value="InterPro"/>
</dbReference>
<sequence>MQDIKRQLIKDYVIKNKIEQFEIWIADLNPKIGTEPGKTRPVLVLQTNLLNQILHPSTIICPITTNVKKSTEILRVHLKKGMANLNQDCDIMIDQIRAIDNKRLINKIGNLPANLMNKIKENIKICLDLE</sequence>
<gene>
    <name evidence="1" type="ORF">S03H2_45650</name>
</gene>
<dbReference type="InterPro" id="IPR003477">
    <property type="entry name" value="PemK-like"/>
</dbReference>